<accession>A0A3G1KS95</accession>
<dbReference type="KEGG" id="fwa:DCMF_11315"/>
<organism evidence="1 2">
    <name type="scientific">Formimonas warabiya</name>
    <dbReference type="NCBI Taxonomy" id="1761012"/>
    <lineage>
        <taxon>Bacteria</taxon>
        <taxon>Bacillati</taxon>
        <taxon>Bacillota</taxon>
        <taxon>Clostridia</taxon>
        <taxon>Eubacteriales</taxon>
        <taxon>Peptococcaceae</taxon>
        <taxon>Candidatus Formimonas</taxon>
    </lineage>
</organism>
<protein>
    <submittedName>
        <fullName evidence="1">Uncharacterized protein</fullName>
    </submittedName>
</protein>
<dbReference type="Proteomes" id="UP000323521">
    <property type="component" value="Chromosome"/>
</dbReference>
<gene>
    <name evidence="1" type="ORF">DCMF_11315</name>
</gene>
<reference evidence="1 2" key="1">
    <citation type="submission" date="2016-10" db="EMBL/GenBank/DDBJ databases">
        <title>Complete Genome Sequence of Peptococcaceae strain DCMF.</title>
        <authorList>
            <person name="Edwards R.J."/>
            <person name="Holland S.I."/>
            <person name="Deshpande N.P."/>
            <person name="Wong Y.K."/>
            <person name="Ertan H."/>
            <person name="Manefield M."/>
            <person name="Russell T.L."/>
            <person name="Lee M.J."/>
        </authorList>
    </citation>
    <scope>NUCLEOTIDE SEQUENCE [LARGE SCALE GENOMIC DNA]</scope>
    <source>
        <strain evidence="1 2">DCMF</strain>
    </source>
</reference>
<dbReference type="AlphaFoldDB" id="A0A3G1KS95"/>
<evidence type="ECO:0000313" key="1">
    <source>
        <dbReference type="EMBL" id="ATW25277.1"/>
    </source>
</evidence>
<dbReference type="EMBL" id="CP017634">
    <property type="protein sequence ID" value="ATW25277.1"/>
    <property type="molecule type" value="Genomic_DNA"/>
</dbReference>
<keyword evidence="2" id="KW-1185">Reference proteome</keyword>
<evidence type="ECO:0000313" key="2">
    <source>
        <dbReference type="Proteomes" id="UP000323521"/>
    </source>
</evidence>
<sequence>MSGYSEETGNAPAEDPGLLKTIGGYIAKPFVALNDFMRESREDQEARQEKSDLQTYEWAQSLAKKNLSGQESDPNYSQKLQNETNRIFNTEKLLEGGIEVGIYIGAGGVKSNAEGTTNTAIDISKLNSKPLYRVMTESELKAVQETGYLRGGREGPTYFTDSYYKNASNAQNRLSLPNEPEYIVEFKISNNPNTTGGNTVKPAYGGSGGGREYFSNDPVQVNIVNYQKMK</sequence>
<proteinExistence type="predicted"/>
<name>A0A3G1KS95_FORW1</name>